<reference evidence="1" key="1">
    <citation type="submission" date="2015-04" db="UniProtKB">
        <authorList>
            <consortium name="EnsemblPlants"/>
        </authorList>
    </citation>
    <scope>IDENTIFICATION</scope>
</reference>
<protein>
    <submittedName>
        <fullName evidence="1">Uncharacterized protein</fullName>
    </submittedName>
</protein>
<dbReference type="AlphaFoldDB" id="A0A0E0FDB8"/>
<dbReference type="Proteomes" id="UP000008021">
    <property type="component" value="Chromosome 12"/>
</dbReference>
<reference evidence="1" key="2">
    <citation type="submission" date="2018-05" db="EMBL/GenBank/DDBJ databases">
        <title>OmerRS3 (Oryza meridionalis Reference Sequence Version 3).</title>
        <authorList>
            <person name="Zhang J."/>
            <person name="Kudrna D."/>
            <person name="Lee S."/>
            <person name="Talag J."/>
            <person name="Welchert J."/>
            <person name="Wing R.A."/>
        </authorList>
    </citation>
    <scope>NUCLEOTIDE SEQUENCE [LARGE SCALE GENOMIC DNA]</scope>
    <source>
        <strain evidence="1">cv. OR44</strain>
    </source>
</reference>
<dbReference type="HOGENOM" id="CLU_1952234_0_0_1"/>
<dbReference type="EnsemblPlants" id="OMERI12G11490.4">
    <property type="protein sequence ID" value="OMERI12G11490.4"/>
    <property type="gene ID" value="OMERI12G11490"/>
</dbReference>
<dbReference type="Gramene" id="OMERI12G11490.4">
    <property type="protein sequence ID" value="OMERI12G11490.4"/>
    <property type="gene ID" value="OMERI12G11490"/>
</dbReference>
<sequence>MWCYVRKSASSLSTPQSTPLVTILAEKLAPILCSTPCKEMASCHNEKTDGQQPTTQQAPTLPPSLNAHLVLLNFRCAVQKCHKSLCKLYNAVTELRSFLAFRITCSCLIPSTKHFIVVSLTAIKNEKKH</sequence>
<proteinExistence type="predicted"/>
<organism evidence="1">
    <name type="scientific">Oryza meridionalis</name>
    <dbReference type="NCBI Taxonomy" id="40149"/>
    <lineage>
        <taxon>Eukaryota</taxon>
        <taxon>Viridiplantae</taxon>
        <taxon>Streptophyta</taxon>
        <taxon>Embryophyta</taxon>
        <taxon>Tracheophyta</taxon>
        <taxon>Spermatophyta</taxon>
        <taxon>Magnoliopsida</taxon>
        <taxon>Liliopsida</taxon>
        <taxon>Poales</taxon>
        <taxon>Poaceae</taxon>
        <taxon>BOP clade</taxon>
        <taxon>Oryzoideae</taxon>
        <taxon>Oryzeae</taxon>
        <taxon>Oryzinae</taxon>
        <taxon>Oryza</taxon>
    </lineage>
</organism>
<name>A0A0E0FDB8_9ORYZ</name>
<accession>A0A0E0FDB8</accession>
<evidence type="ECO:0000313" key="1">
    <source>
        <dbReference type="EnsemblPlants" id="OMERI12G11490.4"/>
    </source>
</evidence>
<evidence type="ECO:0000313" key="2">
    <source>
        <dbReference type="Proteomes" id="UP000008021"/>
    </source>
</evidence>
<keyword evidence="2" id="KW-1185">Reference proteome</keyword>